<keyword evidence="6" id="KW-1185">Reference proteome</keyword>
<evidence type="ECO:0000313" key="6">
    <source>
        <dbReference type="Proteomes" id="UP000235916"/>
    </source>
</evidence>
<protein>
    <recommendedName>
        <fullName evidence="4">Glycine zipper 2TM domain-containing protein</fullName>
    </recommendedName>
</protein>
<dbReference type="PANTHER" id="PTHR35603:SF2">
    <property type="entry name" value="OUTER MEMBRANE LIPOPROTEIN"/>
    <property type="match status" value="1"/>
</dbReference>
<feature type="domain" description="Glycine zipper 2TM" evidence="4">
    <location>
        <begin position="125"/>
        <end position="165"/>
    </location>
</feature>
<name>A0A2N8KYP8_9BURK</name>
<dbReference type="InterPro" id="IPR008816">
    <property type="entry name" value="Gly_zipper_2TM_dom"/>
</dbReference>
<comment type="subcellular location">
    <subcellularLocation>
        <location evidence="1">Membrane</location>
    </subcellularLocation>
</comment>
<evidence type="ECO:0000256" key="3">
    <source>
        <dbReference type="SAM" id="MobiDB-lite"/>
    </source>
</evidence>
<dbReference type="GO" id="GO:0019867">
    <property type="term" value="C:outer membrane"/>
    <property type="evidence" value="ECO:0007669"/>
    <property type="project" value="InterPro"/>
</dbReference>
<dbReference type="RefSeq" id="WP_102768496.1">
    <property type="nucleotide sequence ID" value="NZ_POSP01000003.1"/>
</dbReference>
<dbReference type="PANTHER" id="PTHR35603">
    <property type="match status" value="1"/>
</dbReference>
<dbReference type="InterPro" id="IPR051407">
    <property type="entry name" value="Bact_OM_lipoprot/Surf_antigen"/>
</dbReference>
<evidence type="ECO:0000256" key="1">
    <source>
        <dbReference type="ARBA" id="ARBA00004370"/>
    </source>
</evidence>
<reference evidence="5 6" key="1">
    <citation type="submission" date="2018-01" db="EMBL/GenBank/DDBJ databases">
        <title>Draft genome sequence of Paucibacter aquatile CR182 isolated from freshwater of the Nakdong River.</title>
        <authorList>
            <person name="Choi A."/>
            <person name="Chung E.J."/>
        </authorList>
    </citation>
    <scope>NUCLEOTIDE SEQUENCE [LARGE SCALE GENOMIC DNA]</scope>
    <source>
        <strain evidence="5 6">CR182</strain>
    </source>
</reference>
<evidence type="ECO:0000313" key="5">
    <source>
        <dbReference type="EMBL" id="PND38578.1"/>
    </source>
</evidence>
<dbReference type="Proteomes" id="UP000235916">
    <property type="component" value="Unassembled WGS sequence"/>
</dbReference>
<feature type="region of interest" description="Disordered" evidence="3">
    <location>
        <begin position="1"/>
        <end position="29"/>
    </location>
</feature>
<gene>
    <name evidence="5" type="ORF">C1O66_14290</name>
</gene>
<organism evidence="5 6">
    <name type="scientific">Kinneretia aquatilis</name>
    <dbReference type="NCBI Taxonomy" id="2070761"/>
    <lineage>
        <taxon>Bacteria</taxon>
        <taxon>Pseudomonadati</taxon>
        <taxon>Pseudomonadota</taxon>
        <taxon>Betaproteobacteria</taxon>
        <taxon>Burkholderiales</taxon>
        <taxon>Sphaerotilaceae</taxon>
        <taxon>Roseateles</taxon>
    </lineage>
</organism>
<evidence type="ECO:0000256" key="2">
    <source>
        <dbReference type="ARBA" id="ARBA00023136"/>
    </source>
</evidence>
<sequence length="233" mass="24648">MQHTLAATLSPFQRKFNSRRARPEARPLQQLPALAEQSIAERSPAQNIAASALALGLSAVLFAGLPAEVRAQSLGPQANSSTLVRVISSTPNLERITETRQQCSYETQQVVQPPAASQAGMSGTGGAVLGALAGGLLASQIGKGNGKHVAIAAGSATGALIGKSMAEPSGSTASYPSYSQQQVQVCRPVSVQREQVRDYTVRYEHQGQEYQVQLPQQPGQWLKLNISHTVQPV</sequence>
<accession>A0A2N8KYP8</accession>
<dbReference type="EMBL" id="POSP01000003">
    <property type="protein sequence ID" value="PND38578.1"/>
    <property type="molecule type" value="Genomic_DNA"/>
</dbReference>
<evidence type="ECO:0000259" key="4">
    <source>
        <dbReference type="Pfam" id="PF05433"/>
    </source>
</evidence>
<comment type="caution">
    <text evidence="5">The sequence shown here is derived from an EMBL/GenBank/DDBJ whole genome shotgun (WGS) entry which is preliminary data.</text>
</comment>
<keyword evidence="2" id="KW-0472">Membrane</keyword>
<feature type="compositionally biased region" description="Polar residues" evidence="3">
    <location>
        <begin position="1"/>
        <end position="11"/>
    </location>
</feature>
<dbReference type="AlphaFoldDB" id="A0A2N8KYP8"/>
<dbReference type="OrthoDB" id="8909257at2"/>
<dbReference type="Pfam" id="PF05433">
    <property type="entry name" value="Rick_17kDa_Anti"/>
    <property type="match status" value="1"/>
</dbReference>
<proteinExistence type="predicted"/>